<sequence>MWMDCSLCCLGDAEAADAETRGCGEQHNKAAAPLGTLLELLLSQEQQFISVQSRAGTVGYIRLAHRRPRLSLSALPRGGGSIQPASQPREGVLVLLLLVTTLRTADTRR</sequence>
<accession>A0A484DHA0</accession>
<evidence type="ECO:0000313" key="2">
    <source>
        <dbReference type="Proteomes" id="UP000295070"/>
    </source>
</evidence>
<dbReference type="EMBL" id="SCKG01000004">
    <property type="protein sequence ID" value="TDH14454.1"/>
    <property type="molecule type" value="Genomic_DNA"/>
</dbReference>
<organism evidence="1 2">
    <name type="scientific">Perca flavescens</name>
    <name type="common">American yellow perch</name>
    <name type="synonym">Morone flavescens</name>
    <dbReference type="NCBI Taxonomy" id="8167"/>
    <lineage>
        <taxon>Eukaryota</taxon>
        <taxon>Metazoa</taxon>
        <taxon>Chordata</taxon>
        <taxon>Craniata</taxon>
        <taxon>Vertebrata</taxon>
        <taxon>Euteleostomi</taxon>
        <taxon>Actinopterygii</taxon>
        <taxon>Neopterygii</taxon>
        <taxon>Teleostei</taxon>
        <taxon>Neoteleostei</taxon>
        <taxon>Acanthomorphata</taxon>
        <taxon>Eupercaria</taxon>
        <taxon>Perciformes</taxon>
        <taxon>Percoidei</taxon>
        <taxon>Percidae</taxon>
        <taxon>Percinae</taxon>
        <taxon>Perca</taxon>
    </lineage>
</organism>
<dbReference type="AlphaFoldDB" id="A0A484DHA0"/>
<comment type="caution">
    <text evidence="1">The sequence shown here is derived from an EMBL/GenBank/DDBJ whole genome shotgun (WGS) entry which is preliminary data.</text>
</comment>
<name>A0A484DHA0_PERFV</name>
<protein>
    <submittedName>
        <fullName evidence="1">Uncharacterized protein</fullName>
    </submittedName>
</protein>
<keyword evidence="2" id="KW-1185">Reference proteome</keyword>
<evidence type="ECO:0000313" key="1">
    <source>
        <dbReference type="EMBL" id="TDH14454.1"/>
    </source>
</evidence>
<reference evidence="1 2" key="1">
    <citation type="submission" date="2019-01" db="EMBL/GenBank/DDBJ databases">
        <title>A chromosome-scale genome assembly of the yellow perch, Perca flavescens.</title>
        <authorList>
            <person name="Feron R."/>
            <person name="Morvezen R."/>
            <person name="Bestin A."/>
            <person name="Haffray P."/>
            <person name="Klopp C."/>
            <person name="Zahm M."/>
            <person name="Cabau C."/>
            <person name="Roques C."/>
            <person name="Donnadieu C."/>
            <person name="Bouchez O."/>
            <person name="Christie M."/>
            <person name="Larson W."/>
            <person name="Guiguen Y."/>
        </authorList>
    </citation>
    <scope>NUCLEOTIDE SEQUENCE [LARGE SCALE GENOMIC DNA]</scope>
    <source>
        <strain evidence="1">YP-PL-M2</strain>
        <tissue evidence="1">Blood</tissue>
    </source>
</reference>
<dbReference type="Proteomes" id="UP000295070">
    <property type="component" value="Chromosome 4"/>
</dbReference>
<gene>
    <name evidence="1" type="ORF">EPR50_G00045320</name>
</gene>
<proteinExistence type="predicted"/>